<keyword evidence="1" id="KW-1133">Transmembrane helix</keyword>
<gene>
    <name evidence="2" type="ORF">MJ923_02140</name>
</gene>
<reference evidence="2 3" key="1">
    <citation type="submission" date="2022-02" db="EMBL/GenBank/DDBJ databases">
        <title>The genome sequence of Shewanella sp. 3B26.</title>
        <authorList>
            <person name="Du J."/>
        </authorList>
    </citation>
    <scope>NUCLEOTIDE SEQUENCE [LARGE SCALE GENOMIC DNA]</scope>
    <source>
        <strain evidence="2 3">3B26</strain>
    </source>
</reference>
<accession>A0AAJ1F9D6</accession>
<keyword evidence="1" id="KW-0472">Membrane</keyword>
<dbReference type="Proteomes" id="UP001297581">
    <property type="component" value="Unassembled WGS sequence"/>
</dbReference>
<evidence type="ECO:0000313" key="2">
    <source>
        <dbReference type="EMBL" id="MCH4293105.1"/>
    </source>
</evidence>
<sequence length="150" mass="16407">MKWTSENSAQGRLELGSRAALLVVGAIPLIPTLIFGLLGFDGNTERVLIWALAASLSWHCLFARHQIVLDKGRGLLTRRISSLYPILVVQLKLNDIQGFMVAKSLGSRRYALIALCKNGERLELLSGHRGTMLEAGTYLADFSDKAIAEG</sequence>
<protein>
    <submittedName>
        <fullName evidence="2">Uncharacterized protein</fullName>
    </submittedName>
</protein>
<feature type="transmembrane region" description="Helical" evidence="1">
    <location>
        <begin position="20"/>
        <end position="40"/>
    </location>
</feature>
<evidence type="ECO:0000313" key="3">
    <source>
        <dbReference type="Proteomes" id="UP001297581"/>
    </source>
</evidence>
<name>A0AAJ1F9D6_9GAMM</name>
<organism evidence="2 3">
    <name type="scientific">Shewanella zhuhaiensis</name>
    <dbReference type="NCBI Taxonomy" id="2919576"/>
    <lineage>
        <taxon>Bacteria</taxon>
        <taxon>Pseudomonadati</taxon>
        <taxon>Pseudomonadota</taxon>
        <taxon>Gammaproteobacteria</taxon>
        <taxon>Alteromonadales</taxon>
        <taxon>Shewanellaceae</taxon>
        <taxon>Shewanella</taxon>
    </lineage>
</organism>
<dbReference type="RefSeq" id="WP_240589720.1">
    <property type="nucleotide sequence ID" value="NZ_JAKUDL010000001.1"/>
</dbReference>
<dbReference type="EMBL" id="JAKUDL010000001">
    <property type="protein sequence ID" value="MCH4293105.1"/>
    <property type="molecule type" value="Genomic_DNA"/>
</dbReference>
<comment type="caution">
    <text evidence="2">The sequence shown here is derived from an EMBL/GenBank/DDBJ whole genome shotgun (WGS) entry which is preliminary data.</text>
</comment>
<dbReference type="AlphaFoldDB" id="A0AAJ1F9D6"/>
<keyword evidence="3" id="KW-1185">Reference proteome</keyword>
<proteinExistence type="predicted"/>
<keyword evidence="1" id="KW-0812">Transmembrane</keyword>
<evidence type="ECO:0000256" key="1">
    <source>
        <dbReference type="SAM" id="Phobius"/>
    </source>
</evidence>
<feature type="transmembrane region" description="Helical" evidence="1">
    <location>
        <begin position="46"/>
        <end position="63"/>
    </location>
</feature>